<keyword evidence="4" id="KW-0680">Restriction system</keyword>
<reference evidence="8" key="1">
    <citation type="journal article" date="2019" name="Int. J. Syst. Evol. Microbiol.">
        <title>The Global Catalogue of Microorganisms (GCM) 10K type strain sequencing project: providing services to taxonomists for standard genome sequencing and annotation.</title>
        <authorList>
            <consortium name="The Broad Institute Genomics Platform"/>
            <consortium name="The Broad Institute Genome Sequencing Center for Infectious Disease"/>
            <person name="Wu L."/>
            <person name="Ma J."/>
        </authorList>
    </citation>
    <scope>NUCLEOTIDE SEQUENCE [LARGE SCALE GENOMIC DNA]</scope>
    <source>
        <strain evidence="8">CGMCC 1.12404</strain>
    </source>
</reference>
<keyword evidence="8" id="KW-1185">Reference proteome</keyword>
<evidence type="ECO:0000256" key="2">
    <source>
        <dbReference type="ARBA" id="ARBA00022603"/>
    </source>
</evidence>
<dbReference type="InterPro" id="IPR002052">
    <property type="entry name" value="DNA_methylase_N6_adenine_CS"/>
</dbReference>
<dbReference type="InterPro" id="IPR002941">
    <property type="entry name" value="DNA_methylase_N4/N6"/>
</dbReference>
<organism evidence="7 8">
    <name type="scientific">Kroppenstedtia guangzhouensis</name>
    <dbReference type="NCBI Taxonomy" id="1274356"/>
    <lineage>
        <taxon>Bacteria</taxon>
        <taxon>Bacillati</taxon>
        <taxon>Bacillota</taxon>
        <taxon>Bacilli</taxon>
        <taxon>Bacillales</taxon>
        <taxon>Thermoactinomycetaceae</taxon>
        <taxon>Kroppenstedtia</taxon>
    </lineage>
</organism>
<evidence type="ECO:0000256" key="3">
    <source>
        <dbReference type="ARBA" id="ARBA00022679"/>
    </source>
</evidence>
<dbReference type="PRINTS" id="PR00508">
    <property type="entry name" value="S21N4MTFRASE"/>
</dbReference>
<evidence type="ECO:0000256" key="4">
    <source>
        <dbReference type="ARBA" id="ARBA00022747"/>
    </source>
</evidence>
<dbReference type="InterPro" id="IPR029063">
    <property type="entry name" value="SAM-dependent_MTases_sf"/>
</dbReference>
<dbReference type="CDD" id="cd02440">
    <property type="entry name" value="AdoMet_MTases"/>
    <property type="match status" value="1"/>
</dbReference>
<comment type="caution">
    <text evidence="7">The sequence shown here is derived from an EMBL/GenBank/DDBJ whole genome shotgun (WGS) entry which is preliminary data.</text>
</comment>
<evidence type="ECO:0000259" key="6">
    <source>
        <dbReference type="Pfam" id="PF01555"/>
    </source>
</evidence>
<dbReference type="EMBL" id="BMEX01000021">
    <property type="protein sequence ID" value="GGA56527.1"/>
    <property type="molecule type" value="Genomic_DNA"/>
</dbReference>
<keyword evidence="2 7" id="KW-0489">Methyltransferase</keyword>
<dbReference type="PROSITE" id="PS00092">
    <property type="entry name" value="N6_MTASE"/>
    <property type="match status" value="1"/>
</dbReference>
<feature type="domain" description="DNA methylase N-4/N-6" evidence="6">
    <location>
        <begin position="19"/>
        <end position="224"/>
    </location>
</feature>
<dbReference type="PANTHER" id="PTHR13370">
    <property type="entry name" value="RNA METHYLASE-RELATED"/>
    <property type="match status" value="1"/>
</dbReference>
<proteinExistence type="inferred from homology"/>
<protein>
    <recommendedName>
        <fullName evidence="5">Methyltransferase</fullName>
        <ecNumber evidence="5">2.1.1.-</ecNumber>
    </recommendedName>
</protein>
<evidence type="ECO:0000313" key="8">
    <source>
        <dbReference type="Proteomes" id="UP000617979"/>
    </source>
</evidence>
<dbReference type="Pfam" id="PF01555">
    <property type="entry name" value="N6_N4_Mtase"/>
    <property type="match status" value="1"/>
</dbReference>
<accession>A0ABQ1H2G0</accession>
<dbReference type="GO" id="GO:0008168">
    <property type="term" value="F:methyltransferase activity"/>
    <property type="evidence" value="ECO:0007669"/>
    <property type="project" value="UniProtKB-KW"/>
</dbReference>
<comment type="similarity">
    <text evidence="1 5">Belongs to the N(4)/N(6)-methyltransferase family.</text>
</comment>
<evidence type="ECO:0000256" key="1">
    <source>
        <dbReference type="ARBA" id="ARBA00006594"/>
    </source>
</evidence>
<name>A0ABQ1H2G0_9BACL</name>
<sequence>MIIQGDCIEELKKLPSNSIDSVVTDPPYCSGGFNESQKMQATGQGLRSETRKRDGWFICDNMTTGGLVWLLRAVSVEAFRVLKEGGSFCVFTDWRMYPQIAPALESSGFRLRNMIVWNKGSMGLGTGFRPQHEIIIHLTKGKTKFYDRKTGNVITEKRVSATKRLHQTEKPVNLLSKLIRVTTPPGGTVLDPFAGSGTTGVAAKQEGFDFILIERDPEYIEIARERLGEPALI</sequence>
<dbReference type="Gene3D" id="3.40.50.150">
    <property type="entry name" value="Vaccinia Virus protein VP39"/>
    <property type="match status" value="1"/>
</dbReference>
<dbReference type="RefSeq" id="WP_188433535.1">
    <property type="nucleotide sequence ID" value="NZ_BMEX01000021.1"/>
</dbReference>
<gene>
    <name evidence="7" type="ORF">GCM10007416_32160</name>
</gene>
<dbReference type="PANTHER" id="PTHR13370:SF3">
    <property type="entry name" value="TRNA (GUANINE(10)-N2)-METHYLTRANSFERASE HOMOLOG"/>
    <property type="match status" value="1"/>
</dbReference>
<dbReference type="SUPFAM" id="SSF53335">
    <property type="entry name" value="S-adenosyl-L-methionine-dependent methyltransferases"/>
    <property type="match status" value="1"/>
</dbReference>
<evidence type="ECO:0000313" key="7">
    <source>
        <dbReference type="EMBL" id="GGA56527.1"/>
    </source>
</evidence>
<evidence type="ECO:0000256" key="5">
    <source>
        <dbReference type="RuleBase" id="RU362026"/>
    </source>
</evidence>
<dbReference type="Proteomes" id="UP000617979">
    <property type="component" value="Unassembled WGS sequence"/>
</dbReference>
<dbReference type="GO" id="GO:0032259">
    <property type="term" value="P:methylation"/>
    <property type="evidence" value="ECO:0007669"/>
    <property type="project" value="UniProtKB-KW"/>
</dbReference>
<dbReference type="EC" id="2.1.1.-" evidence="5"/>
<dbReference type="InterPro" id="IPR001091">
    <property type="entry name" value="RM_Methyltransferase"/>
</dbReference>
<keyword evidence="3" id="KW-0808">Transferase</keyword>